<evidence type="ECO:0000256" key="2">
    <source>
        <dbReference type="ARBA" id="ARBA00009773"/>
    </source>
</evidence>
<keyword evidence="6 8" id="KW-1133">Transmembrane helix</keyword>
<evidence type="ECO:0000313" key="10">
    <source>
        <dbReference type="Proteomes" id="UP000051451"/>
    </source>
</evidence>
<gene>
    <name evidence="9" type="ORF">FC89_GL000497</name>
</gene>
<dbReference type="GO" id="GO:0005886">
    <property type="term" value="C:plasma membrane"/>
    <property type="evidence" value="ECO:0007669"/>
    <property type="project" value="UniProtKB-SubCell"/>
</dbReference>
<dbReference type="OrthoDB" id="9793390at2"/>
<evidence type="ECO:0000256" key="8">
    <source>
        <dbReference type="SAM" id="Phobius"/>
    </source>
</evidence>
<sequence length="371" mass="41262">MLDKIQRSKLLWVTLELLLLATLIFVCSKISFIFRPLGTFASTLFAPVLIAGFLYYLVNPIVKLLMKIKLGKRKISRTLAVSIVFILLIGIIGLIAAIIVPLLINEISQLIKQMPQYIDGLQKLGNDYYHNLSQVEWMKKLKLTSYATKMQNNFLQIVENFASSLTNSLGVVIGTITTITITIVTIPFILFYMLKDGQQLIPNLQKMFPSRHEAQVEELMKKLNTTLSRYIAGQVIECLFIATFTSIGYWIIGMPYAFLLGVTAGMTNIIPYIGPYIGILPALVLGLTFSTQKALLVIVVCVIVQQVDGNLVYPNVIGKSLSIHPLTIIILLLVAGNLAGIVGMILAVPTYAVLKTVVKYLIDLYHLRKAE</sequence>
<evidence type="ECO:0000256" key="1">
    <source>
        <dbReference type="ARBA" id="ARBA00004651"/>
    </source>
</evidence>
<dbReference type="GeneID" id="98318541"/>
<name>A0A0R1VN40_9LACO</name>
<evidence type="ECO:0000256" key="4">
    <source>
        <dbReference type="ARBA" id="ARBA00022475"/>
    </source>
</evidence>
<feature type="transmembrane region" description="Helical" evidence="8">
    <location>
        <begin position="294"/>
        <end position="313"/>
    </location>
</feature>
<dbReference type="PANTHER" id="PTHR21716:SF53">
    <property type="entry name" value="PERMEASE PERM-RELATED"/>
    <property type="match status" value="1"/>
</dbReference>
<keyword evidence="7 8" id="KW-0472">Membrane</keyword>
<evidence type="ECO:0000313" key="9">
    <source>
        <dbReference type="EMBL" id="KRM06797.1"/>
    </source>
</evidence>
<evidence type="ECO:0000256" key="7">
    <source>
        <dbReference type="ARBA" id="ARBA00023136"/>
    </source>
</evidence>
<evidence type="ECO:0000256" key="6">
    <source>
        <dbReference type="ARBA" id="ARBA00022989"/>
    </source>
</evidence>
<evidence type="ECO:0000256" key="5">
    <source>
        <dbReference type="ARBA" id="ARBA00022692"/>
    </source>
</evidence>
<feature type="transmembrane region" description="Helical" evidence="8">
    <location>
        <begin position="258"/>
        <end position="287"/>
    </location>
</feature>
<feature type="transmembrane region" description="Helical" evidence="8">
    <location>
        <begin position="325"/>
        <end position="354"/>
    </location>
</feature>
<comment type="caution">
    <text evidence="9">The sequence shown here is derived from an EMBL/GenBank/DDBJ whole genome shotgun (WGS) entry which is preliminary data.</text>
</comment>
<feature type="transmembrane region" description="Helical" evidence="8">
    <location>
        <begin position="79"/>
        <end position="104"/>
    </location>
</feature>
<keyword evidence="10" id="KW-1185">Reference proteome</keyword>
<protein>
    <recommendedName>
        <fullName evidence="11">Permease</fullName>
    </recommendedName>
</protein>
<dbReference type="PANTHER" id="PTHR21716">
    <property type="entry name" value="TRANSMEMBRANE PROTEIN"/>
    <property type="match status" value="1"/>
</dbReference>
<feature type="transmembrane region" description="Helical" evidence="8">
    <location>
        <begin position="169"/>
        <end position="194"/>
    </location>
</feature>
<dbReference type="AlphaFoldDB" id="A0A0R1VN40"/>
<evidence type="ECO:0000256" key="3">
    <source>
        <dbReference type="ARBA" id="ARBA00022448"/>
    </source>
</evidence>
<dbReference type="InterPro" id="IPR002549">
    <property type="entry name" value="AI-2E-like"/>
</dbReference>
<evidence type="ECO:0008006" key="11">
    <source>
        <dbReference type="Google" id="ProtNLM"/>
    </source>
</evidence>
<dbReference type="Proteomes" id="UP000051451">
    <property type="component" value="Unassembled WGS sequence"/>
</dbReference>
<dbReference type="PATRIC" id="fig|1423750.3.peg.509"/>
<reference evidence="9 10" key="1">
    <citation type="journal article" date="2015" name="Genome Announc.">
        <title>Expanding the biotechnology potential of lactobacilli through comparative genomics of 213 strains and associated genera.</title>
        <authorList>
            <person name="Sun Z."/>
            <person name="Harris H.M."/>
            <person name="McCann A."/>
            <person name="Guo C."/>
            <person name="Argimon S."/>
            <person name="Zhang W."/>
            <person name="Yang X."/>
            <person name="Jeffery I.B."/>
            <person name="Cooney J.C."/>
            <person name="Kagawa T.F."/>
            <person name="Liu W."/>
            <person name="Song Y."/>
            <person name="Salvetti E."/>
            <person name="Wrobel A."/>
            <person name="Rasinkangas P."/>
            <person name="Parkhill J."/>
            <person name="Rea M.C."/>
            <person name="O'Sullivan O."/>
            <person name="Ritari J."/>
            <person name="Douillard F.P."/>
            <person name="Paul Ross R."/>
            <person name="Yang R."/>
            <person name="Briner A.E."/>
            <person name="Felis G.E."/>
            <person name="de Vos W.M."/>
            <person name="Barrangou R."/>
            <person name="Klaenhammer T.R."/>
            <person name="Caufield P.W."/>
            <person name="Cui Y."/>
            <person name="Zhang H."/>
            <person name="O'Toole P.W."/>
        </authorList>
    </citation>
    <scope>NUCLEOTIDE SEQUENCE [LARGE SCALE GENOMIC DNA]</scope>
    <source>
        <strain evidence="9 10">DSM 18630</strain>
    </source>
</reference>
<dbReference type="Pfam" id="PF01594">
    <property type="entry name" value="AI-2E_transport"/>
    <property type="match status" value="1"/>
</dbReference>
<dbReference type="EMBL" id="AZGB01000011">
    <property type="protein sequence ID" value="KRM06797.1"/>
    <property type="molecule type" value="Genomic_DNA"/>
</dbReference>
<organism evidence="9 10">
    <name type="scientific">Liquorilactobacillus ghanensis DSM 18630</name>
    <dbReference type="NCBI Taxonomy" id="1423750"/>
    <lineage>
        <taxon>Bacteria</taxon>
        <taxon>Bacillati</taxon>
        <taxon>Bacillota</taxon>
        <taxon>Bacilli</taxon>
        <taxon>Lactobacillales</taxon>
        <taxon>Lactobacillaceae</taxon>
        <taxon>Liquorilactobacillus</taxon>
    </lineage>
</organism>
<feature type="transmembrane region" description="Helical" evidence="8">
    <location>
        <begin position="230"/>
        <end position="252"/>
    </location>
</feature>
<dbReference type="RefSeq" id="WP_057871279.1">
    <property type="nucleotide sequence ID" value="NZ_AZGB01000011.1"/>
</dbReference>
<feature type="transmembrane region" description="Helical" evidence="8">
    <location>
        <begin position="12"/>
        <end position="34"/>
    </location>
</feature>
<keyword evidence="5 8" id="KW-0812">Transmembrane</keyword>
<comment type="subcellular location">
    <subcellularLocation>
        <location evidence="1">Cell membrane</location>
        <topology evidence="1">Multi-pass membrane protein</topology>
    </subcellularLocation>
</comment>
<proteinExistence type="inferred from homology"/>
<feature type="transmembrane region" description="Helical" evidence="8">
    <location>
        <begin position="40"/>
        <end position="58"/>
    </location>
</feature>
<keyword evidence="3" id="KW-0813">Transport</keyword>
<comment type="similarity">
    <text evidence="2">Belongs to the autoinducer-2 exporter (AI-2E) (TC 2.A.86) family.</text>
</comment>
<accession>A0A0R1VN40</accession>
<dbReference type="GO" id="GO:0055085">
    <property type="term" value="P:transmembrane transport"/>
    <property type="evidence" value="ECO:0007669"/>
    <property type="project" value="TreeGrafter"/>
</dbReference>
<keyword evidence="4" id="KW-1003">Cell membrane</keyword>
<dbReference type="STRING" id="1423750.FC89_GL000497"/>